<dbReference type="Gene3D" id="2.40.70.10">
    <property type="entry name" value="Acid Proteases"/>
    <property type="match status" value="2"/>
</dbReference>
<keyword evidence="2" id="KW-1133">Transmembrane helix</keyword>
<accession>A0A251TCV9</accession>
<keyword evidence="4" id="KW-0326">Glycosidase</keyword>
<proteinExistence type="inferred from homology"/>
<protein>
    <submittedName>
        <fullName evidence="4">Putative aspartic peptidase A1 family, Aspartic peptidase domain, Xylanase inhibitor</fullName>
    </submittedName>
</protein>
<dbReference type="InterPro" id="IPR032861">
    <property type="entry name" value="TAXi_N"/>
</dbReference>
<keyword evidence="4" id="KW-0624">Polysaccharide degradation</keyword>
<dbReference type="GO" id="GO:0045493">
    <property type="term" value="P:xylan catabolic process"/>
    <property type="evidence" value="ECO:0007669"/>
    <property type="project" value="UniProtKB-KW"/>
</dbReference>
<reference evidence="5" key="1">
    <citation type="journal article" date="2017" name="Nature">
        <title>The sunflower genome provides insights into oil metabolism, flowering and Asterid evolution.</title>
        <authorList>
            <person name="Badouin H."/>
            <person name="Gouzy J."/>
            <person name="Grassa C.J."/>
            <person name="Murat F."/>
            <person name="Staton S.E."/>
            <person name="Cottret L."/>
            <person name="Lelandais-Briere C."/>
            <person name="Owens G.L."/>
            <person name="Carrere S."/>
            <person name="Mayjonade B."/>
            <person name="Legrand L."/>
            <person name="Gill N."/>
            <person name="Kane N.C."/>
            <person name="Bowers J.E."/>
            <person name="Hubner S."/>
            <person name="Bellec A."/>
            <person name="Berard A."/>
            <person name="Berges H."/>
            <person name="Blanchet N."/>
            <person name="Boniface M.C."/>
            <person name="Brunel D."/>
            <person name="Catrice O."/>
            <person name="Chaidir N."/>
            <person name="Claudel C."/>
            <person name="Donnadieu C."/>
            <person name="Faraut T."/>
            <person name="Fievet G."/>
            <person name="Helmstetter N."/>
            <person name="King M."/>
            <person name="Knapp S.J."/>
            <person name="Lai Z."/>
            <person name="Le Paslier M.C."/>
            <person name="Lippi Y."/>
            <person name="Lorenzon L."/>
            <person name="Mandel J.R."/>
            <person name="Marage G."/>
            <person name="Marchand G."/>
            <person name="Marquand E."/>
            <person name="Bret-Mestries E."/>
            <person name="Morien E."/>
            <person name="Nambeesan S."/>
            <person name="Nguyen T."/>
            <person name="Pegot-Espagnet P."/>
            <person name="Pouilly N."/>
            <person name="Raftis F."/>
            <person name="Sallet E."/>
            <person name="Schiex T."/>
            <person name="Thomas J."/>
            <person name="Vandecasteele C."/>
            <person name="Vares D."/>
            <person name="Vear F."/>
            <person name="Vautrin S."/>
            <person name="Crespi M."/>
            <person name="Mangin B."/>
            <person name="Burke J.M."/>
            <person name="Salse J."/>
            <person name="Munos S."/>
            <person name="Vincourt P."/>
            <person name="Rieseberg L.H."/>
            <person name="Langlade N.B."/>
        </authorList>
    </citation>
    <scope>NUCLEOTIDE SEQUENCE [LARGE SCALE GENOMIC DNA]</scope>
    <source>
        <strain evidence="5">cv. SF193</strain>
    </source>
</reference>
<evidence type="ECO:0000256" key="2">
    <source>
        <dbReference type="SAM" id="Phobius"/>
    </source>
</evidence>
<keyword evidence="4" id="KW-0858">Xylan degradation</keyword>
<sequence length="327" mass="36096">MRRNHGNDLCFSFFFMVSPNLIVFILNCYFFYCFRLYYTKVQLGSPSKDYYLINTGSDVLWVGCTPCNGCPTSSSLQIPMEFYDPSSSSKSHAISFADQRCSRAVESSDSSCLNNQCTYKFKYGDGNGTSGYYVSDLMHFETIAEGSRELSSSADVVFGTTQMGDLTKSDRAINGILGLGQNGLSIISQLSSQGAGPDAFSHCLIGSEDGGGILVIGQIVEANMVYTPLIQLQPRYNINLQSISINGQRCPLTHRLLRYQTTKITQAVSQSVQPLISKKNKGYIITSSVSDVFPPVSFNFAGDASMHLRPQDYLIQQNFVVCYMKPC</sequence>
<dbReference type="InterPro" id="IPR001461">
    <property type="entry name" value="Aspartic_peptidase_A1"/>
</dbReference>
<dbReference type="Pfam" id="PF14543">
    <property type="entry name" value="TAXi_N"/>
    <property type="match status" value="1"/>
</dbReference>
<dbReference type="EMBL" id="CM007900">
    <property type="protein sequence ID" value="OTG07771.1"/>
    <property type="molecule type" value="Genomic_DNA"/>
</dbReference>
<evidence type="ECO:0000256" key="1">
    <source>
        <dbReference type="ARBA" id="ARBA00007447"/>
    </source>
</evidence>
<dbReference type="InterPro" id="IPR033121">
    <property type="entry name" value="PEPTIDASE_A1"/>
</dbReference>
<keyword evidence="4" id="KW-0378">Hydrolase</keyword>
<dbReference type="PANTHER" id="PTHR13683:SF810">
    <property type="entry name" value="NEPENTHESIN"/>
    <property type="match status" value="1"/>
</dbReference>
<comment type="similarity">
    <text evidence="1">Belongs to the peptidase A1 family.</text>
</comment>
<dbReference type="PANTHER" id="PTHR13683">
    <property type="entry name" value="ASPARTYL PROTEASES"/>
    <property type="match status" value="1"/>
</dbReference>
<keyword evidence="2" id="KW-0812">Transmembrane</keyword>
<dbReference type="SUPFAM" id="SSF50630">
    <property type="entry name" value="Acid proteases"/>
    <property type="match status" value="1"/>
</dbReference>
<dbReference type="InterPro" id="IPR021109">
    <property type="entry name" value="Peptidase_aspartic_dom_sf"/>
</dbReference>
<dbReference type="OMA" id="VEANMVY"/>
<name>A0A251TCV9_HELAN</name>
<dbReference type="Proteomes" id="UP000215914">
    <property type="component" value="Chromosome 11"/>
</dbReference>
<keyword evidence="4" id="KW-0119">Carbohydrate metabolism</keyword>
<feature type="domain" description="Peptidase A1" evidence="3">
    <location>
        <begin position="37"/>
        <end position="327"/>
    </location>
</feature>
<gene>
    <name evidence="4" type="ORF">HannXRQ_Chr11g0334221</name>
</gene>
<evidence type="ECO:0000259" key="3">
    <source>
        <dbReference type="PROSITE" id="PS51767"/>
    </source>
</evidence>
<evidence type="ECO:0000313" key="5">
    <source>
        <dbReference type="Proteomes" id="UP000215914"/>
    </source>
</evidence>
<evidence type="ECO:0000313" key="4">
    <source>
        <dbReference type="EMBL" id="OTG07771.1"/>
    </source>
</evidence>
<dbReference type="AlphaFoldDB" id="A0A251TCV9"/>
<dbReference type="PROSITE" id="PS51767">
    <property type="entry name" value="PEPTIDASE_A1"/>
    <property type="match status" value="1"/>
</dbReference>
<keyword evidence="5" id="KW-1185">Reference proteome</keyword>
<feature type="transmembrane region" description="Helical" evidence="2">
    <location>
        <begin position="12"/>
        <end position="32"/>
    </location>
</feature>
<dbReference type="InParanoid" id="A0A251TCV9"/>
<organism evidence="4 5">
    <name type="scientific">Helianthus annuus</name>
    <name type="common">Common sunflower</name>
    <dbReference type="NCBI Taxonomy" id="4232"/>
    <lineage>
        <taxon>Eukaryota</taxon>
        <taxon>Viridiplantae</taxon>
        <taxon>Streptophyta</taxon>
        <taxon>Embryophyta</taxon>
        <taxon>Tracheophyta</taxon>
        <taxon>Spermatophyta</taxon>
        <taxon>Magnoliopsida</taxon>
        <taxon>eudicotyledons</taxon>
        <taxon>Gunneridae</taxon>
        <taxon>Pentapetalae</taxon>
        <taxon>asterids</taxon>
        <taxon>campanulids</taxon>
        <taxon>Asterales</taxon>
        <taxon>Asteraceae</taxon>
        <taxon>Asteroideae</taxon>
        <taxon>Heliantheae alliance</taxon>
        <taxon>Heliantheae</taxon>
        <taxon>Helianthus</taxon>
    </lineage>
</organism>
<dbReference type="GO" id="GO:0004190">
    <property type="term" value="F:aspartic-type endopeptidase activity"/>
    <property type="evidence" value="ECO:0007669"/>
    <property type="project" value="InterPro"/>
</dbReference>
<keyword evidence="2" id="KW-0472">Membrane</keyword>
<dbReference type="GO" id="GO:0006508">
    <property type="term" value="P:proteolysis"/>
    <property type="evidence" value="ECO:0007669"/>
    <property type="project" value="InterPro"/>
</dbReference>
<dbReference type="GO" id="GO:0016798">
    <property type="term" value="F:hydrolase activity, acting on glycosyl bonds"/>
    <property type="evidence" value="ECO:0007669"/>
    <property type="project" value="UniProtKB-KW"/>
</dbReference>